<dbReference type="PaxDb" id="1123384-AJ81_05375"/>
<dbReference type="AlphaFoldDB" id="A0A0X1KQY8"/>
<protein>
    <recommendedName>
        <fullName evidence="2">CRISPR system Cms protein Csm4</fullName>
    </recommendedName>
</protein>
<keyword evidence="4" id="KW-0051">Antiviral defense</keyword>
<keyword evidence="8" id="KW-1185">Reference proteome</keyword>
<organism evidence="7 8">
    <name type="scientific">Pseudothermotoga hypogea DSM 11164 = NBRC 106472</name>
    <dbReference type="NCBI Taxonomy" id="1123384"/>
    <lineage>
        <taxon>Bacteria</taxon>
        <taxon>Thermotogati</taxon>
        <taxon>Thermotogota</taxon>
        <taxon>Thermotogae</taxon>
        <taxon>Thermotogales</taxon>
        <taxon>Thermotogaceae</taxon>
        <taxon>Pseudothermotoga</taxon>
    </lineage>
</organism>
<evidence type="ECO:0000256" key="4">
    <source>
        <dbReference type="ARBA" id="ARBA00023118"/>
    </source>
</evidence>
<sequence>MTYRVKLRFRAPLHVGFMDTAYELSDTLIHSDTIFSALICSHALLYGEDCTDELLRALVEGKTRLLISSAFPSVGNVHFFPKPKGEDFGLSKNSLSSSSQFKKLKKVRFVDEDVLFKRAQVSLENVRGQFLTKDREALKEEPFLIIERPRVSVNRYDSSSNLFYFAEVHFNENAGLWFYLSADANIEKEILSALKLLSEEGFGGDRTYGFGTFDFELEQTTVPNSGNRYLLISVCVPNTSEVKAVPEKVLNYDLVHRTGYVHMSDRRAKKVLAFAEGSVFKEPIEGTILDVSPEGFEQQYGHRVFRYARAFLVAYEGGD</sequence>
<accession>A0A0X1KQY8</accession>
<dbReference type="NCBIfam" id="TIGR01903">
    <property type="entry name" value="cas5_csm4"/>
    <property type="match status" value="1"/>
</dbReference>
<gene>
    <name evidence="7" type="ORF">AJ81_05375</name>
</gene>
<reference evidence="7 8" key="1">
    <citation type="submission" date="2014-01" db="EMBL/GenBank/DDBJ databases">
        <title>Genome sequencing of Thermotog hypogea.</title>
        <authorList>
            <person name="Zhang X."/>
            <person name="Alvare G."/>
            <person name="Fristensky B."/>
            <person name="Chen L."/>
            <person name="Suen T."/>
            <person name="Chen Q."/>
            <person name="Ma K."/>
        </authorList>
    </citation>
    <scope>NUCLEOTIDE SEQUENCE [LARGE SCALE GENOMIC DNA]</scope>
    <source>
        <strain evidence="7 8">DSM 11164</strain>
    </source>
</reference>
<dbReference type="RefSeq" id="WP_031505219.1">
    <property type="nucleotide sequence ID" value="NC_022795.1"/>
</dbReference>
<evidence type="ECO:0000256" key="1">
    <source>
        <dbReference type="ARBA" id="ARBA00005772"/>
    </source>
</evidence>
<dbReference type="PATRIC" id="fig|1123384.7.peg.1063"/>
<feature type="domain" description="CRISPR type III-associated protein" evidence="5">
    <location>
        <begin position="124"/>
        <end position="213"/>
    </location>
</feature>
<feature type="domain" description="Csm4 C-terminal" evidence="6">
    <location>
        <begin position="225"/>
        <end position="313"/>
    </location>
</feature>
<dbReference type="Proteomes" id="UP000077469">
    <property type="component" value="Chromosome"/>
</dbReference>
<dbReference type="GO" id="GO:0003723">
    <property type="term" value="F:RNA binding"/>
    <property type="evidence" value="ECO:0007669"/>
    <property type="project" value="UniProtKB-KW"/>
</dbReference>
<dbReference type="Pfam" id="PF17953">
    <property type="entry name" value="Csm4_C"/>
    <property type="match status" value="1"/>
</dbReference>
<evidence type="ECO:0000259" key="6">
    <source>
        <dbReference type="Pfam" id="PF17953"/>
    </source>
</evidence>
<dbReference type="KEGG" id="phy:AJ81_05375"/>
<evidence type="ECO:0000256" key="3">
    <source>
        <dbReference type="ARBA" id="ARBA00022884"/>
    </source>
</evidence>
<name>A0A0X1KQY8_9THEM</name>
<comment type="similarity">
    <text evidence="1">Belongs to the CRISPR-associated Csm4 family.</text>
</comment>
<evidence type="ECO:0000313" key="7">
    <source>
        <dbReference type="EMBL" id="AJC73726.1"/>
    </source>
</evidence>
<dbReference type="InterPro" id="IPR040932">
    <property type="entry name" value="Csm4_C"/>
</dbReference>
<proteinExistence type="inferred from homology"/>
<evidence type="ECO:0000313" key="8">
    <source>
        <dbReference type="Proteomes" id="UP000077469"/>
    </source>
</evidence>
<dbReference type="InterPro" id="IPR005510">
    <property type="entry name" value="Csm4"/>
</dbReference>
<evidence type="ECO:0000259" key="5">
    <source>
        <dbReference type="Pfam" id="PF03787"/>
    </source>
</evidence>
<dbReference type="STRING" id="1123384.AJ81_05375"/>
<keyword evidence="3" id="KW-0694">RNA-binding</keyword>
<dbReference type="InterPro" id="IPR005537">
    <property type="entry name" value="RAMP_III_fam"/>
</dbReference>
<evidence type="ECO:0000256" key="2">
    <source>
        <dbReference type="ARBA" id="ARBA00016109"/>
    </source>
</evidence>
<dbReference type="EMBL" id="CP007141">
    <property type="protein sequence ID" value="AJC73726.1"/>
    <property type="molecule type" value="Genomic_DNA"/>
</dbReference>
<dbReference type="OrthoDB" id="9792564at2"/>
<dbReference type="GO" id="GO:0051607">
    <property type="term" value="P:defense response to virus"/>
    <property type="evidence" value="ECO:0007669"/>
    <property type="project" value="UniProtKB-KW"/>
</dbReference>
<dbReference type="Pfam" id="PF03787">
    <property type="entry name" value="RAMPs"/>
    <property type="match status" value="1"/>
</dbReference>